<keyword evidence="3" id="KW-1185">Reference proteome</keyword>
<proteinExistence type="predicted"/>
<evidence type="ECO:0000313" key="2">
    <source>
        <dbReference type="EMBL" id="GFS01381.1"/>
    </source>
</evidence>
<feature type="compositionally biased region" description="Low complexity" evidence="1">
    <location>
        <begin position="70"/>
        <end position="82"/>
    </location>
</feature>
<feature type="region of interest" description="Disordered" evidence="1">
    <location>
        <begin position="104"/>
        <end position="126"/>
    </location>
</feature>
<protein>
    <submittedName>
        <fullName evidence="2">Uncharacterized protein</fullName>
    </submittedName>
</protein>
<name>A0AAV4HVB9_9GAST</name>
<organism evidence="2 3">
    <name type="scientific">Elysia marginata</name>
    <dbReference type="NCBI Taxonomy" id="1093978"/>
    <lineage>
        <taxon>Eukaryota</taxon>
        <taxon>Metazoa</taxon>
        <taxon>Spiralia</taxon>
        <taxon>Lophotrochozoa</taxon>
        <taxon>Mollusca</taxon>
        <taxon>Gastropoda</taxon>
        <taxon>Heterobranchia</taxon>
        <taxon>Euthyneura</taxon>
        <taxon>Panpulmonata</taxon>
        <taxon>Sacoglossa</taxon>
        <taxon>Placobranchoidea</taxon>
        <taxon>Plakobranchidae</taxon>
        <taxon>Elysia</taxon>
    </lineage>
</organism>
<dbReference type="EMBL" id="BMAT01005879">
    <property type="protein sequence ID" value="GFS01381.1"/>
    <property type="molecule type" value="Genomic_DNA"/>
</dbReference>
<evidence type="ECO:0000256" key="1">
    <source>
        <dbReference type="SAM" id="MobiDB-lite"/>
    </source>
</evidence>
<sequence length="126" mass="14098">MEASPCQISPIMVFLTHSIPRHHPSQHGSVWPSVCPEEGSQIFVQRVRAEARWVGAPDPLPLQAGERQAQKPVRQQQQQRGCHNEQYFDATVEFMRCGNVQENEAHSGGNPRWLTGLLGPSANHLL</sequence>
<feature type="region of interest" description="Disordered" evidence="1">
    <location>
        <begin position="58"/>
        <end position="82"/>
    </location>
</feature>
<comment type="caution">
    <text evidence="2">The sequence shown here is derived from an EMBL/GenBank/DDBJ whole genome shotgun (WGS) entry which is preliminary data.</text>
</comment>
<dbReference type="Proteomes" id="UP000762676">
    <property type="component" value="Unassembled WGS sequence"/>
</dbReference>
<dbReference type="AlphaFoldDB" id="A0AAV4HVB9"/>
<accession>A0AAV4HVB9</accession>
<gene>
    <name evidence="2" type="ORF">ElyMa_002837300</name>
</gene>
<reference evidence="2 3" key="1">
    <citation type="journal article" date="2021" name="Elife">
        <title>Chloroplast acquisition without the gene transfer in kleptoplastic sea slugs, Plakobranchus ocellatus.</title>
        <authorList>
            <person name="Maeda T."/>
            <person name="Takahashi S."/>
            <person name="Yoshida T."/>
            <person name="Shimamura S."/>
            <person name="Takaki Y."/>
            <person name="Nagai Y."/>
            <person name="Toyoda A."/>
            <person name="Suzuki Y."/>
            <person name="Arimoto A."/>
            <person name="Ishii H."/>
            <person name="Satoh N."/>
            <person name="Nishiyama T."/>
            <person name="Hasebe M."/>
            <person name="Maruyama T."/>
            <person name="Minagawa J."/>
            <person name="Obokata J."/>
            <person name="Shigenobu S."/>
        </authorList>
    </citation>
    <scope>NUCLEOTIDE SEQUENCE [LARGE SCALE GENOMIC DNA]</scope>
</reference>
<evidence type="ECO:0000313" key="3">
    <source>
        <dbReference type="Proteomes" id="UP000762676"/>
    </source>
</evidence>